<evidence type="ECO:0000313" key="4">
    <source>
        <dbReference type="Proteomes" id="UP000614601"/>
    </source>
</evidence>
<proteinExistence type="predicted"/>
<feature type="compositionally biased region" description="Polar residues" evidence="1">
    <location>
        <begin position="52"/>
        <end position="61"/>
    </location>
</feature>
<organism evidence="3 4">
    <name type="scientific">Bursaphelenchus okinawaensis</name>
    <dbReference type="NCBI Taxonomy" id="465554"/>
    <lineage>
        <taxon>Eukaryota</taxon>
        <taxon>Metazoa</taxon>
        <taxon>Ecdysozoa</taxon>
        <taxon>Nematoda</taxon>
        <taxon>Chromadorea</taxon>
        <taxon>Rhabditida</taxon>
        <taxon>Tylenchina</taxon>
        <taxon>Tylenchomorpha</taxon>
        <taxon>Aphelenchoidea</taxon>
        <taxon>Aphelenchoididae</taxon>
        <taxon>Bursaphelenchus</taxon>
    </lineage>
</organism>
<dbReference type="Proteomes" id="UP000783686">
    <property type="component" value="Unassembled WGS sequence"/>
</dbReference>
<evidence type="ECO:0000259" key="2">
    <source>
        <dbReference type="PROSITE" id="PS50181"/>
    </source>
</evidence>
<accession>A0A811KSJ9</accession>
<reference evidence="3" key="1">
    <citation type="submission" date="2020-09" db="EMBL/GenBank/DDBJ databases">
        <authorList>
            <person name="Kikuchi T."/>
        </authorList>
    </citation>
    <scope>NUCLEOTIDE SEQUENCE</scope>
    <source>
        <strain evidence="3">SH1</strain>
    </source>
</reference>
<dbReference type="EMBL" id="CAJFDH010000004">
    <property type="protein sequence ID" value="CAD5218766.1"/>
    <property type="molecule type" value="Genomic_DNA"/>
</dbReference>
<dbReference type="OrthoDB" id="5782803at2759"/>
<dbReference type="PROSITE" id="PS50181">
    <property type="entry name" value="FBOX"/>
    <property type="match status" value="1"/>
</dbReference>
<gene>
    <name evidence="3" type="ORF">BOKJ2_LOCUS7976</name>
</gene>
<evidence type="ECO:0000313" key="3">
    <source>
        <dbReference type="EMBL" id="CAD5218766.1"/>
    </source>
</evidence>
<protein>
    <recommendedName>
        <fullName evidence="2">F-box domain-containing protein</fullName>
    </recommendedName>
</protein>
<dbReference type="Proteomes" id="UP000614601">
    <property type="component" value="Unassembled WGS sequence"/>
</dbReference>
<comment type="caution">
    <text evidence="3">The sequence shown here is derived from an EMBL/GenBank/DDBJ whole genome shotgun (WGS) entry which is preliminary data.</text>
</comment>
<keyword evidence="4" id="KW-1185">Reference proteome</keyword>
<name>A0A811KSJ9_9BILA</name>
<dbReference type="Pfam" id="PF12937">
    <property type="entry name" value="F-box-like"/>
    <property type="match status" value="1"/>
</dbReference>
<dbReference type="AlphaFoldDB" id="A0A811KSJ9"/>
<dbReference type="Gene3D" id="1.20.1280.50">
    <property type="match status" value="1"/>
</dbReference>
<dbReference type="SMART" id="SM00256">
    <property type="entry name" value="FBOX"/>
    <property type="match status" value="1"/>
</dbReference>
<feature type="domain" description="F-box" evidence="2">
    <location>
        <begin position="82"/>
        <end position="134"/>
    </location>
</feature>
<sequence length="431" mass="50845">MDRGWPRRRVRHRSDRLDDEYEDISENLDVDDPDQALDMFPGTSRQGRRNNSHIISSITKNRTGRVPPRTLVPLEDPTEGEEVSAWYLPMSALVNIFKFLTRDDLDRCQLVNRTWRSIVQHHPKMMAKREFRTLELSTLNEFSMLFYYDCSRRKISVKKFFTTLDIDSLAKEKIEKFRGPKFYHNRCEHSYHRDGTVNNEQFVTYGRICQPCTAPLIYDERIRYAKKLFTPPLEYFDWLTHYMKNGQIKDLVLKNFTLTDFFIEQWENSFGDYMAVDSLVLHNVSLKHVTPKMFYKFCGELIIASEYYLEGLRNALPHHISKDLLLTTGILNCETLMIDKVSGRHPPRLRPLDNFTTHLDGDAIAEYVKERRETDNEVGLNFYVSCNIRDSRSIVADYKLMYMRSSYAERKGMFKHFQVEGNAWTADVELS</sequence>
<dbReference type="SUPFAM" id="SSF81383">
    <property type="entry name" value="F-box domain"/>
    <property type="match status" value="1"/>
</dbReference>
<feature type="region of interest" description="Disordered" evidence="1">
    <location>
        <begin position="32"/>
        <end position="74"/>
    </location>
</feature>
<dbReference type="InterPro" id="IPR001810">
    <property type="entry name" value="F-box_dom"/>
</dbReference>
<dbReference type="EMBL" id="CAJFCW020000004">
    <property type="protein sequence ID" value="CAG9111633.1"/>
    <property type="molecule type" value="Genomic_DNA"/>
</dbReference>
<evidence type="ECO:0000256" key="1">
    <source>
        <dbReference type="SAM" id="MobiDB-lite"/>
    </source>
</evidence>
<dbReference type="InterPro" id="IPR036047">
    <property type="entry name" value="F-box-like_dom_sf"/>
</dbReference>